<dbReference type="PANTHER" id="PTHR37563">
    <property type="entry name" value="PHYTANOYL-COA DIOXYGENASE FAMILY PROTEIN (AFU_ORTHOLOGUE AFUA_2G03330)"/>
    <property type="match status" value="1"/>
</dbReference>
<comment type="caution">
    <text evidence="2">The sequence shown here is derived from an EMBL/GenBank/DDBJ whole genome shotgun (WGS) entry which is preliminary data.</text>
</comment>
<feature type="region of interest" description="Disordered" evidence="1">
    <location>
        <begin position="145"/>
        <end position="180"/>
    </location>
</feature>
<reference evidence="2 3" key="1">
    <citation type="submission" date="2017-01" db="EMBL/GenBank/DDBJ databases">
        <title>Draft genome sequence of Diplodia seriata F98.1, a fungal species involved in grapevine trunk diseases.</title>
        <authorList>
            <person name="Robert-Siegwald G."/>
            <person name="Vallet J."/>
            <person name="Abou-Mansour E."/>
            <person name="Xu J."/>
            <person name="Rey P."/>
            <person name="Bertsch C."/>
            <person name="Rego C."/>
            <person name="Larignon P."/>
            <person name="Fontaine F."/>
            <person name="Lebrun M.-H."/>
        </authorList>
    </citation>
    <scope>NUCLEOTIDE SEQUENCE [LARGE SCALE GENOMIC DNA]</scope>
    <source>
        <strain evidence="2 3">F98.1</strain>
    </source>
</reference>
<dbReference type="InterPro" id="IPR008775">
    <property type="entry name" value="Phytyl_CoA_dOase-like"/>
</dbReference>
<dbReference type="AlphaFoldDB" id="A0A1S8B4W6"/>
<evidence type="ECO:0008006" key="4">
    <source>
        <dbReference type="Google" id="ProtNLM"/>
    </source>
</evidence>
<organism evidence="2 3">
    <name type="scientific">Diplodia seriata</name>
    <dbReference type="NCBI Taxonomy" id="420778"/>
    <lineage>
        <taxon>Eukaryota</taxon>
        <taxon>Fungi</taxon>
        <taxon>Dikarya</taxon>
        <taxon>Ascomycota</taxon>
        <taxon>Pezizomycotina</taxon>
        <taxon>Dothideomycetes</taxon>
        <taxon>Dothideomycetes incertae sedis</taxon>
        <taxon>Botryosphaeriales</taxon>
        <taxon>Botryosphaeriaceae</taxon>
        <taxon>Diplodia</taxon>
    </lineage>
</organism>
<protein>
    <recommendedName>
        <fullName evidence="4">Phytanoyl-dioxygenase family protein</fullName>
    </recommendedName>
</protein>
<dbReference type="InterPro" id="IPR051961">
    <property type="entry name" value="Fungal_Metabolite_Diox"/>
</dbReference>
<dbReference type="EMBL" id="MSZU01000114">
    <property type="protein sequence ID" value="OMP82463.1"/>
    <property type="molecule type" value="Genomic_DNA"/>
</dbReference>
<evidence type="ECO:0000313" key="3">
    <source>
        <dbReference type="Proteomes" id="UP000190776"/>
    </source>
</evidence>
<dbReference type="OrthoDB" id="407832at2759"/>
<accession>A0A1S8B4W6</accession>
<dbReference type="SUPFAM" id="SSF51197">
    <property type="entry name" value="Clavaminate synthase-like"/>
    <property type="match status" value="1"/>
</dbReference>
<evidence type="ECO:0000313" key="2">
    <source>
        <dbReference type="EMBL" id="OMP82463.1"/>
    </source>
</evidence>
<dbReference type="Gene3D" id="2.60.120.620">
    <property type="entry name" value="q2cbj1_9rhob like domain"/>
    <property type="match status" value="1"/>
</dbReference>
<dbReference type="Pfam" id="PF05721">
    <property type="entry name" value="PhyH"/>
    <property type="match status" value="1"/>
</dbReference>
<name>A0A1S8B4W6_9PEZI</name>
<proteinExistence type="predicted"/>
<dbReference type="Proteomes" id="UP000190776">
    <property type="component" value="Unassembled WGS sequence"/>
</dbReference>
<dbReference type="PANTHER" id="PTHR37563:SF2">
    <property type="entry name" value="PHYTANOYL-COA DIOXYGENASE FAMILY PROTEIN (AFU_ORTHOLOGUE AFUA_2G03330)"/>
    <property type="match status" value="1"/>
</dbReference>
<sequence>MWTLKSARLSRHVASARYARTSTLSIRLFASHAQLPSEPLSVKVSDAEVNAGKLDWRNVEIATRALHRDGLVVLEGLIRHEKLDKLNRKMVEDAYVLQAMGDDGPFNYNKGNIQQDPPLTKQWWEPSIFVNPIVTQVTSTTLGPDPRMSFISGNTALGPSTDGDGDPPQAQPTHTDADFDHPSSPFALVVNVPLVTMTPANGSTEVWLGTHAGSDLSVQEGRHGERASGRIREELLRRRREERPPCQPVVPKGAVVVRDLRLWHGGMPNLSKDPRVMLAMIHFAPWYRNPMLVEMANELKPTLSNERTGLQVQGSFMPEEEVEKRYLNRPYGNAYDFSQQQALEGIF</sequence>
<gene>
    <name evidence="2" type="ORF">BK809_0006773</name>
</gene>
<evidence type="ECO:0000256" key="1">
    <source>
        <dbReference type="SAM" id="MobiDB-lite"/>
    </source>
</evidence>